<evidence type="ECO:0000256" key="3">
    <source>
        <dbReference type="ARBA" id="ARBA00023098"/>
    </source>
</evidence>
<dbReference type="InterPro" id="IPR002641">
    <property type="entry name" value="PNPLA_dom"/>
</dbReference>
<dbReference type="OrthoDB" id="7055653at2"/>
<feature type="short sequence motif" description="GXSXG" evidence="4">
    <location>
        <begin position="165"/>
        <end position="169"/>
    </location>
</feature>
<dbReference type="PANTHER" id="PTHR14226:SF10">
    <property type="entry name" value="TRIACYLGLYCEROL LIPASE 4-RELATED"/>
    <property type="match status" value="1"/>
</dbReference>
<evidence type="ECO:0000313" key="7">
    <source>
        <dbReference type="EMBL" id="RLQ20232.1"/>
    </source>
</evidence>
<dbReference type="InterPro" id="IPR050301">
    <property type="entry name" value="NTE"/>
</dbReference>
<evidence type="ECO:0000256" key="5">
    <source>
        <dbReference type="SAM" id="MobiDB-lite"/>
    </source>
</evidence>
<feature type="active site" description="Proton acceptor" evidence="4">
    <location>
        <position position="308"/>
    </location>
</feature>
<gene>
    <name evidence="7" type="ORF">DWB85_18735</name>
</gene>
<feature type="short sequence motif" description="GXGXXG" evidence="4">
    <location>
        <begin position="138"/>
        <end position="143"/>
    </location>
</feature>
<dbReference type="CDD" id="cd07206">
    <property type="entry name" value="Pat_TGL3-4-5_SDP1"/>
    <property type="match status" value="1"/>
</dbReference>
<dbReference type="Pfam" id="PF01734">
    <property type="entry name" value="Patatin"/>
    <property type="match status" value="1"/>
</dbReference>
<dbReference type="Gene3D" id="3.40.1090.10">
    <property type="entry name" value="Cytosolic phospholipase A2 catalytic domain"/>
    <property type="match status" value="2"/>
</dbReference>
<comment type="caution">
    <text evidence="4">Lacks conserved residue(s) required for the propagation of feature annotation.</text>
</comment>
<evidence type="ECO:0000256" key="1">
    <source>
        <dbReference type="ARBA" id="ARBA00022801"/>
    </source>
</evidence>
<keyword evidence="8" id="KW-1185">Reference proteome</keyword>
<sequence length="513" mass="56910">MQQAETYEQWYELAQHHDRESGADVWRARDESDLYDHASIAIRLDRLKRLRKKGDNHGLLFRLHEGIHGNMAGMGKAALYQKAKSGTKLLIEEYINEICESLQQLSPRRLKGVSWGERIEFFQRASHCYGRSALMLSGGGTLGYFHFGVLKALIEQQLCPVVISGASAGAFVAAVVGTHTDKEFLALFDNNHLARELTSNNADIKIGFGMANKIDMRAIKREMARMIPDMTFLEAYEKTGRSINITISPAKPRQTSRLLNHIASPNVTIRSAVLASSAIPGIFPSVQLEARDVHGKIKPYLPSRRWIDGSFSQDLPAKRLSRMYGVNHFIVSQVLPGLGRESNMKPGIRKIISDASVAATKQVVRGCLDFVQHRARVGPRLATAMEALNAVIDQQFRADVNIVPGFGDTRLLDILKMLDEDEMATLLHAGERATWPKVPVISTTTRIGRTLDGILRDFEVDEAHWLRSAPQTDSALKGDSATVKPGRGSRVGVRRKPRPPVPATNKTVARKSA</sequence>
<proteinExistence type="predicted"/>
<evidence type="ECO:0000313" key="8">
    <source>
        <dbReference type="Proteomes" id="UP000265509"/>
    </source>
</evidence>
<dbReference type="Proteomes" id="UP000265509">
    <property type="component" value="Unassembled WGS sequence"/>
</dbReference>
<feature type="active site" description="Nucleophile" evidence="4">
    <location>
        <position position="167"/>
    </location>
</feature>
<dbReference type="InterPro" id="IPR021771">
    <property type="entry name" value="Triacylglycerol_lipase_N"/>
</dbReference>
<feature type="region of interest" description="Disordered" evidence="5">
    <location>
        <begin position="470"/>
        <end position="513"/>
    </location>
</feature>
<feature type="domain" description="PNPLA" evidence="6">
    <location>
        <begin position="134"/>
        <end position="321"/>
    </location>
</feature>
<dbReference type="AlphaFoldDB" id="A0A3L7DWR3"/>
<dbReference type="SUPFAM" id="SSF52151">
    <property type="entry name" value="FabD/lysophospholipase-like"/>
    <property type="match status" value="1"/>
</dbReference>
<dbReference type="GO" id="GO:0004806">
    <property type="term" value="F:triacylglycerol lipase activity"/>
    <property type="evidence" value="ECO:0007669"/>
    <property type="project" value="InterPro"/>
</dbReference>
<accession>A0A3L7DWR3</accession>
<reference evidence="7 8" key="1">
    <citation type="submission" date="2018-07" db="EMBL/GenBank/DDBJ databases">
        <title>Halioglobus sp. genome submission.</title>
        <authorList>
            <person name="Ye M.-Q."/>
            <person name="Du Z.-J."/>
        </authorList>
    </citation>
    <scope>NUCLEOTIDE SEQUENCE [LARGE SCALE GENOMIC DNA]</scope>
    <source>
        <strain evidence="7 8">U0301</strain>
    </source>
</reference>
<dbReference type="InterPro" id="IPR016035">
    <property type="entry name" value="Acyl_Trfase/lysoPLipase"/>
</dbReference>
<dbReference type="GO" id="GO:0016042">
    <property type="term" value="P:lipid catabolic process"/>
    <property type="evidence" value="ECO:0007669"/>
    <property type="project" value="UniProtKB-UniRule"/>
</dbReference>
<comment type="caution">
    <text evidence="7">The sequence shown here is derived from an EMBL/GenBank/DDBJ whole genome shotgun (WGS) entry which is preliminary data.</text>
</comment>
<protein>
    <submittedName>
        <fullName evidence="7">DUF3336 domain-containing protein</fullName>
    </submittedName>
</protein>
<keyword evidence="1 4" id="KW-0378">Hydrolase</keyword>
<evidence type="ECO:0000259" key="6">
    <source>
        <dbReference type="PROSITE" id="PS51635"/>
    </source>
</evidence>
<dbReference type="Pfam" id="PF11815">
    <property type="entry name" value="DUF3336"/>
    <property type="match status" value="1"/>
</dbReference>
<dbReference type="PROSITE" id="PS51635">
    <property type="entry name" value="PNPLA"/>
    <property type="match status" value="1"/>
</dbReference>
<organism evidence="7 8">
    <name type="scientific">Seongchinamella sediminis</name>
    <dbReference type="NCBI Taxonomy" id="2283635"/>
    <lineage>
        <taxon>Bacteria</taxon>
        <taxon>Pseudomonadati</taxon>
        <taxon>Pseudomonadota</taxon>
        <taxon>Gammaproteobacteria</taxon>
        <taxon>Cellvibrionales</taxon>
        <taxon>Halieaceae</taxon>
        <taxon>Seongchinamella</taxon>
    </lineage>
</organism>
<keyword evidence="2 4" id="KW-0442">Lipid degradation</keyword>
<dbReference type="PANTHER" id="PTHR14226">
    <property type="entry name" value="NEUROPATHY TARGET ESTERASE/SWISS CHEESE D.MELANOGASTER"/>
    <property type="match status" value="1"/>
</dbReference>
<name>A0A3L7DWR3_9GAMM</name>
<evidence type="ECO:0000256" key="2">
    <source>
        <dbReference type="ARBA" id="ARBA00022963"/>
    </source>
</evidence>
<dbReference type="EMBL" id="QRAN01000038">
    <property type="protein sequence ID" value="RLQ20232.1"/>
    <property type="molecule type" value="Genomic_DNA"/>
</dbReference>
<keyword evidence="3 4" id="KW-0443">Lipid metabolism</keyword>
<evidence type="ECO:0000256" key="4">
    <source>
        <dbReference type="PROSITE-ProRule" id="PRU01161"/>
    </source>
</evidence>